<dbReference type="Pfam" id="PF25372">
    <property type="entry name" value="DUF7885"/>
    <property type="match status" value="1"/>
</dbReference>
<evidence type="ECO:0000259" key="1">
    <source>
        <dbReference type="PROSITE" id="PS50181"/>
    </source>
</evidence>
<gene>
    <name evidence="2" type="ORF">TEA_008213</name>
</gene>
<organism evidence="2 3">
    <name type="scientific">Camellia sinensis var. sinensis</name>
    <name type="common">China tea</name>
    <dbReference type="NCBI Taxonomy" id="542762"/>
    <lineage>
        <taxon>Eukaryota</taxon>
        <taxon>Viridiplantae</taxon>
        <taxon>Streptophyta</taxon>
        <taxon>Embryophyta</taxon>
        <taxon>Tracheophyta</taxon>
        <taxon>Spermatophyta</taxon>
        <taxon>Magnoliopsida</taxon>
        <taxon>eudicotyledons</taxon>
        <taxon>Gunneridae</taxon>
        <taxon>Pentapetalae</taxon>
        <taxon>asterids</taxon>
        <taxon>Ericales</taxon>
        <taxon>Theaceae</taxon>
        <taxon>Camellia</taxon>
    </lineage>
</organism>
<dbReference type="Pfam" id="PF13516">
    <property type="entry name" value="LRR_6"/>
    <property type="match status" value="1"/>
</dbReference>
<dbReference type="Proteomes" id="UP000306102">
    <property type="component" value="Unassembled WGS sequence"/>
</dbReference>
<dbReference type="GO" id="GO:0031146">
    <property type="term" value="P:SCF-dependent proteasomal ubiquitin-dependent protein catabolic process"/>
    <property type="evidence" value="ECO:0007669"/>
    <property type="project" value="TreeGrafter"/>
</dbReference>
<dbReference type="GO" id="GO:0005737">
    <property type="term" value="C:cytoplasm"/>
    <property type="evidence" value="ECO:0007669"/>
    <property type="project" value="UniProtKB-ARBA"/>
</dbReference>
<dbReference type="InterPro" id="IPR036047">
    <property type="entry name" value="F-box-like_dom_sf"/>
</dbReference>
<dbReference type="PROSITE" id="PS50181">
    <property type="entry name" value="FBOX"/>
    <property type="match status" value="1"/>
</dbReference>
<reference evidence="2 3" key="1">
    <citation type="journal article" date="2018" name="Proc. Natl. Acad. Sci. U.S.A.">
        <title>Draft genome sequence of Camellia sinensis var. sinensis provides insights into the evolution of the tea genome and tea quality.</title>
        <authorList>
            <person name="Wei C."/>
            <person name="Yang H."/>
            <person name="Wang S."/>
            <person name="Zhao J."/>
            <person name="Liu C."/>
            <person name="Gao L."/>
            <person name="Xia E."/>
            <person name="Lu Y."/>
            <person name="Tai Y."/>
            <person name="She G."/>
            <person name="Sun J."/>
            <person name="Cao H."/>
            <person name="Tong W."/>
            <person name="Gao Q."/>
            <person name="Li Y."/>
            <person name="Deng W."/>
            <person name="Jiang X."/>
            <person name="Wang W."/>
            <person name="Chen Q."/>
            <person name="Zhang S."/>
            <person name="Li H."/>
            <person name="Wu J."/>
            <person name="Wang P."/>
            <person name="Li P."/>
            <person name="Shi C."/>
            <person name="Zheng F."/>
            <person name="Jian J."/>
            <person name="Huang B."/>
            <person name="Shan D."/>
            <person name="Shi M."/>
            <person name="Fang C."/>
            <person name="Yue Y."/>
            <person name="Li F."/>
            <person name="Li D."/>
            <person name="Wei S."/>
            <person name="Han B."/>
            <person name="Jiang C."/>
            <person name="Yin Y."/>
            <person name="Xia T."/>
            <person name="Zhang Z."/>
            <person name="Bennetzen J.L."/>
            <person name="Zhao S."/>
            <person name="Wan X."/>
        </authorList>
    </citation>
    <scope>NUCLEOTIDE SEQUENCE [LARGE SCALE GENOMIC DNA]</scope>
    <source>
        <strain evidence="3">cv. Shuchazao</strain>
        <tissue evidence="2">Leaf</tissue>
    </source>
</reference>
<dbReference type="SMART" id="SM00367">
    <property type="entry name" value="LRR_CC"/>
    <property type="match status" value="6"/>
</dbReference>
<dbReference type="InterPro" id="IPR057207">
    <property type="entry name" value="FBXL15_LRR"/>
</dbReference>
<evidence type="ECO:0000313" key="3">
    <source>
        <dbReference type="Proteomes" id="UP000306102"/>
    </source>
</evidence>
<dbReference type="Pfam" id="PF00646">
    <property type="entry name" value="F-box"/>
    <property type="match status" value="1"/>
</dbReference>
<dbReference type="PANTHER" id="PTHR13318">
    <property type="entry name" value="PARTNER OF PAIRED, ISOFORM B-RELATED"/>
    <property type="match status" value="1"/>
</dbReference>
<dbReference type="PANTHER" id="PTHR13318:SF92">
    <property type="entry name" value="F-BOX_LRR-REPEAT PROTEIN 8-RELATED"/>
    <property type="match status" value="1"/>
</dbReference>
<dbReference type="Gene3D" id="1.20.1280.50">
    <property type="match status" value="1"/>
</dbReference>
<feature type="domain" description="F-box" evidence="1">
    <location>
        <begin position="45"/>
        <end position="91"/>
    </location>
</feature>
<accession>A0A4S4DP72</accession>
<name>A0A4S4DP72_CAMSN</name>
<dbReference type="FunFam" id="3.80.10.10:FF:000449">
    <property type="entry name" value="F-box protein SKIP2"/>
    <property type="match status" value="1"/>
</dbReference>
<dbReference type="GO" id="GO:0019005">
    <property type="term" value="C:SCF ubiquitin ligase complex"/>
    <property type="evidence" value="ECO:0007669"/>
    <property type="project" value="TreeGrafter"/>
</dbReference>
<comment type="caution">
    <text evidence="2">The sequence shown here is derived from an EMBL/GenBank/DDBJ whole genome shotgun (WGS) entry which is preliminary data.</text>
</comment>
<dbReference type="InterPro" id="IPR032675">
    <property type="entry name" value="LRR_dom_sf"/>
</dbReference>
<dbReference type="SUPFAM" id="SSF81383">
    <property type="entry name" value="F-box domain"/>
    <property type="match status" value="1"/>
</dbReference>
<dbReference type="SUPFAM" id="SSF52047">
    <property type="entry name" value="RNI-like"/>
    <property type="match status" value="1"/>
</dbReference>
<dbReference type="Gene3D" id="3.80.10.10">
    <property type="entry name" value="Ribonuclease Inhibitor"/>
    <property type="match status" value="1"/>
</dbReference>
<protein>
    <recommendedName>
        <fullName evidence="1">F-box domain-containing protein</fullName>
    </recommendedName>
</protein>
<sequence>MGQSSSTHGLTNHHRTTTVPSEILSLTQQTHQDTPELQSDLMGTQEYISELPDECLAFIFQFLSSGDRKYCSLVCKRWLLVEGQSRHRLSLNAQADLLPLIPSLFSRFDAVTKLALRCDRRSVSLDDDALILISLRCVNLTRLKLRGCRELTDLGMAVFAKNCKGLKKFSCGSCMFGVKGMNAVLDHCSSLEELSVKRLRGINDGGGVAAIAAEPIGPGVAASSLKTICLKELYNGQCFGPLIVGAKNLKTLKLLRCLGDWDRLLEMISNRNNSLVEIHLERLQVSDAGLMAISNCLDLEILHLVKTPDCTNAGIVSMAEHCKMLRKLHIDGWRTNRIGNEGLIAIAKHCANLQELVLIGVNPCSISLEALATNCQKLERLALCGSETIGDAEISCIAAKCIALKKLCIKGCPVSDQGIQTFAWGCPNLVKIKVKKCRGVTSDLADWLRVKRKSLVVNLDVCEVEAEGFDASASDGGAQEDGVEFPTMVSQVSITAAAVDAPSTSNGRTSFFKSRFGLFGVGTLNRIETLELKLLFKVRYPDVVKFWRMPLQFSKDLDILFSNAAATRECAYTPNSGVMPNTDDTREEFHSPHDAEFDDNVDSKVLYLSDLNKKRLSNMMVHQTGNVWRSWKAFLVCPPDDDMYVWAARLFLRDKRREYFITLPTDEV</sequence>
<dbReference type="CDD" id="cd22159">
    <property type="entry name" value="F-box_AtTIR1-like"/>
    <property type="match status" value="1"/>
</dbReference>
<evidence type="ECO:0000313" key="2">
    <source>
        <dbReference type="EMBL" id="THG04444.1"/>
    </source>
</evidence>
<dbReference type="FunFam" id="1.20.1280.50:FF:000005">
    <property type="entry name" value="F-box/LRR-repeat protein 3 isoform X1"/>
    <property type="match status" value="1"/>
</dbReference>
<proteinExistence type="predicted"/>
<dbReference type="EMBL" id="SDRB02010772">
    <property type="protein sequence ID" value="THG04444.1"/>
    <property type="molecule type" value="Genomic_DNA"/>
</dbReference>
<dbReference type="InterPro" id="IPR001810">
    <property type="entry name" value="F-box_dom"/>
</dbReference>
<dbReference type="InterPro" id="IPR001611">
    <property type="entry name" value="Leu-rich_rpt"/>
</dbReference>
<dbReference type="STRING" id="542762.A0A4S4DP72"/>
<dbReference type="AlphaFoldDB" id="A0A4S4DP72"/>
<dbReference type="InterPro" id="IPR006553">
    <property type="entry name" value="Leu-rich_rpt_Cys-con_subtyp"/>
</dbReference>
<keyword evidence="3" id="KW-1185">Reference proteome</keyword>